<feature type="binding site" evidence="5">
    <location>
        <position position="232"/>
    </location>
    <ligand>
        <name>NADP(+)</name>
        <dbReference type="ChEBI" id="CHEBI:58349"/>
    </ligand>
</feature>
<comment type="function">
    <text evidence="5">Involved in the biosynthesis of the chorismate, which leads to the biosynthesis of aromatic amino acids. Catalyzes the reversible NADPH linked reduction of 3-dehydroshikimate (DHSA) to yield shikimate (SA).</text>
</comment>
<evidence type="ECO:0000256" key="5">
    <source>
        <dbReference type="HAMAP-Rule" id="MF_00222"/>
    </source>
</evidence>
<feature type="binding site" evidence="5">
    <location>
        <position position="87"/>
    </location>
    <ligand>
        <name>shikimate</name>
        <dbReference type="ChEBI" id="CHEBI:36208"/>
    </ligand>
</feature>
<dbReference type="SUPFAM" id="SSF53223">
    <property type="entry name" value="Aminoacid dehydrogenase-like, N-terminal domain"/>
    <property type="match status" value="1"/>
</dbReference>
<dbReference type="InterPro" id="IPR041121">
    <property type="entry name" value="SDH_C"/>
</dbReference>
<comment type="caution">
    <text evidence="5">Lacks conserved residue(s) required for the propagation of feature annotation.</text>
</comment>
<dbReference type="CDD" id="cd01065">
    <property type="entry name" value="NAD_bind_Shikimate_DH"/>
    <property type="match status" value="1"/>
</dbReference>
<dbReference type="Pfam" id="PF18317">
    <property type="entry name" value="SDH_C"/>
    <property type="match status" value="1"/>
</dbReference>
<feature type="domain" description="Shikimate dehydrogenase substrate binding N-terminal" evidence="7">
    <location>
        <begin position="6"/>
        <end position="89"/>
    </location>
</feature>
<evidence type="ECO:0000259" key="8">
    <source>
        <dbReference type="Pfam" id="PF18317"/>
    </source>
</evidence>
<comment type="similarity">
    <text evidence="5">Belongs to the shikimate dehydrogenase family.</text>
</comment>
<dbReference type="Proteomes" id="UP001284601">
    <property type="component" value="Unassembled WGS sequence"/>
</dbReference>
<dbReference type="InterPro" id="IPR006151">
    <property type="entry name" value="Shikm_DH/Glu-tRNA_Rdtase"/>
</dbReference>
<feature type="domain" description="SDH C-terminal" evidence="8">
    <location>
        <begin position="232"/>
        <end position="262"/>
    </location>
</feature>
<proteinExistence type="inferred from homology"/>
<evidence type="ECO:0000256" key="4">
    <source>
        <dbReference type="ARBA" id="ARBA00049442"/>
    </source>
</evidence>
<dbReference type="PANTHER" id="PTHR21089">
    <property type="entry name" value="SHIKIMATE DEHYDROGENASE"/>
    <property type="match status" value="1"/>
</dbReference>
<dbReference type="InterPro" id="IPR046346">
    <property type="entry name" value="Aminoacid_DH-like_N_sf"/>
</dbReference>
<evidence type="ECO:0000313" key="10">
    <source>
        <dbReference type="Proteomes" id="UP001284601"/>
    </source>
</evidence>
<feature type="binding site" evidence="5">
    <location>
        <begin position="148"/>
        <end position="153"/>
    </location>
    <ligand>
        <name>NADP(+)</name>
        <dbReference type="ChEBI" id="CHEBI:58349"/>
    </ligand>
</feature>
<dbReference type="Gene3D" id="3.40.50.720">
    <property type="entry name" value="NAD(P)-binding Rossmann-like Domain"/>
    <property type="match status" value="1"/>
</dbReference>
<feature type="binding site" evidence="5">
    <location>
        <position position="211"/>
    </location>
    <ligand>
        <name>shikimate</name>
        <dbReference type="ChEBI" id="CHEBI:36208"/>
    </ligand>
</feature>
<accession>A0ABU4HN41</accession>
<feature type="binding site" evidence="5">
    <location>
        <begin position="14"/>
        <end position="16"/>
    </location>
    <ligand>
        <name>shikimate</name>
        <dbReference type="ChEBI" id="CHEBI:36208"/>
    </ligand>
</feature>
<evidence type="ECO:0000259" key="6">
    <source>
        <dbReference type="Pfam" id="PF01488"/>
    </source>
</evidence>
<protein>
    <recommendedName>
        <fullName evidence="2 5">Shikimate dehydrogenase (NADP(+))</fullName>
        <shortName evidence="5">SDH</shortName>
        <ecNumber evidence="2 5">1.1.1.25</ecNumber>
    </recommendedName>
</protein>
<dbReference type="EC" id="1.1.1.25" evidence="2 5"/>
<feature type="binding site" evidence="5">
    <location>
        <position position="209"/>
    </location>
    <ligand>
        <name>NADP(+)</name>
        <dbReference type="ChEBI" id="CHEBI:58349"/>
    </ligand>
</feature>
<comment type="subunit">
    <text evidence="5">Homodimer.</text>
</comment>
<evidence type="ECO:0000313" key="9">
    <source>
        <dbReference type="EMBL" id="MDW5594699.1"/>
    </source>
</evidence>
<dbReference type="InterPro" id="IPR013708">
    <property type="entry name" value="Shikimate_DH-bd_N"/>
</dbReference>
<dbReference type="SUPFAM" id="SSF51735">
    <property type="entry name" value="NAD(P)-binding Rossmann-fold domains"/>
    <property type="match status" value="1"/>
</dbReference>
<organism evidence="9 10">
    <name type="scientific">Conexibacter stalactiti</name>
    <dbReference type="NCBI Taxonomy" id="1940611"/>
    <lineage>
        <taxon>Bacteria</taxon>
        <taxon>Bacillati</taxon>
        <taxon>Actinomycetota</taxon>
        <taxon>Thermoleophilia</taxon>
        <taxon>Solirubrobacterales</taxon>
        <taxon>Conexibacteraceae</taxon>
        <taxon>Conexibacter</taxon>
    </lineage>
</organism>
<evidence type="ECO:0000259" key="7">
    <source>
        <dbReference type="Pfam" id="PF08501"/>
    </source>
</evidence>
<dbReference type="Pfam" id="PF08501">
    <property type="entry name" value="Shikimate_dh_N"/>
    <property type="match status" value="1"/>
</dbReference>
<dbReference type="Pfam" id="PF01488">
    <property type="entry name" value="Shikimate_DH"/>
    <property type="match status" value="1"/>
</dbReference>
<feature type="domain" description="Quinate/shikimate 5-dehydrogenase/glutamyl-tRNA reductase" evidence="6">
    <location>
        <begin position="115"/>
        <end position="164"/>
    </location>
</feature>
<dbReference type="InterPro" id="IPR036291">
    <property type="entry name" value="NAD(P)-bd_dom_sf"/>
</dbReference>
<keyword evidence="5" id="KW-0560">Oxidoreductase</keyword>
<comment type="caution">
    <text evidence="9">The sequence shown here is derived from an EMBL/GenBank/DDBJ whole genome shotgun (WGS) entry which is preliminary data.</text>
</comment>
<keyword evidence="5" id="KW-0521">NADP</keyword>
<dbReference type="InterPro" id="IPR022893">
    <property type="entry name" value="Shikimate_DH_fam"/>
</dbReference>
<reference evidence="10" key="1">
    <citation type="submission" date="2023-07" db="EMBL/GenBank/DDBJ databases">
        <title>Conexibacter stalactiti sp. nov., isolated from stalactites in a lava cave and emended description of the genus Conexibacter.</title>
        <authorList>
            <person name="Lee S.D."/>
        </authorList>
    </citation>
    <scope>NUCLEOTIDE SEQUENCE [LARGE SCALE GENOMIC DNA]</scope>
    <source>
        <strain evidence="10">KCTC 39840</strain>
    </source>
</reference>
<evidence type="ECO:0000256" key="2">
    <source>
        <dbReference type="ARBA" id="ARBA00012962"/>
    </source>
</evidence>
<evidence type="ECO:0000256" key="1">
    <source>
        <dbReference type="ARBA" id="ARBA00004871"/>
    </source>
</evidence>
<gene>
    <name evidence="5" type="primary">aroE</name>
    <name evidence="9" type="ORF">R7226_10150</name>
</gene>
<keyword evidence="3 5" id="KW-0057">Aromatic amino acid biosynthesis</keyword>
<keyword evidence="5" id="KW-0028">Amino-acid biosynthesis</keyword>
<feature type="binding site" evidence="5">
    <location>
        <position position="239"/>
    </location>
    <ligand>
        <name>shikimate</name>
        <dbReference type="ChEBI" id="CHEBI:36208"/>
    </ligand>
</feature>
<sequence>MPRCGVLGWPVRHSRSPAMHEAAYAALGLEGWSYQLLPVLPDLFAETVRALPGAGFGGANVTIPHKHAALALADDATASARAIGAANTLTFSADGTIHADNTDAPAIVDALPFDAAGARVLLLGAGGTARAALWALLDAGAADVAVWNRTRARAEQLTAELGGRVVDDAVEADLLVNTTAAGLEAGEDQFDQLPLAREAVAGYRCVVDLVYGAGATDLVAAATAAGVATVDGLEILVRQGARSFERWTGQAPPLDVMRSAARG</sequence>
<dbReference type="Gene3D" id="3.40.50.10860">
    <property type="entry name" value="Leucine Dehydrogenase, chain A, domain 1"/>
    <property type="match status" value="1"/>
</dbReference>
<feature type="binding site" evidence="5">
    <location>
        <position position="62"/>
    </location>
    <ligand>
        <name>shikimate</name>
        <dbReference type="ChEBI" id="CHEBI:36208"/>
    </ligand>
</feature>
<dbReference type="RefSeq" id="WP_318596998.1">
    <property type="nucleotide sequence ID" value="NZ_JAWSTH010000020.1"/>
</dbReference>
<keyword evidence="10" id="KW-1185">Reference proteome</keyword>
<name>A0ABU4HN41_9ACTN</name>
<dbReference type="EMBL" id="JAWSTH010000020">
    <property type="protein sequence ID" value="MDW5594699.1"/>
    <property type="molecule type" value="Genomic_DNA"/>
</dbReference>
<evidence type="ECO:0000256" key="3">
    <source>
        <dbReference type="ARBA" id="ARBA00023141"/>
    </source>
</evidence>
<dbReference type="HAMAP" id="MF_00222">
    <property type="entry name" value="Shikimate_DH_AroE"/>
    <property type="match status" value="1"/>
</dbReference>
<comment type="pathway">
    <text evidence="1 5">Metabolic intermediate biosynthesis; chorismate biosynthesis; chorismate from D-erythrose 4-phosphate and phosphoenolpyruvate: step 4/7.</text>
</comment>
<dbReference type="PANTHER" id="PTHR21089:SF1">
    <property type="entry name" value="BIFUNCTIONAL 3-DEHYDROQUINATE DEHYDRATASE_SHIKIMATE DEHYDROGENASE, CHLOROPLASTIC"/>
    <property type="match status" value="1"/>
</dbReference>
<feature type="binding site" evidence="5">
    <location>
        <position position="103"/>
    </location>
    <ligand>
        <name>shikimate</name>
        <dbReference type="ChEBI" id="CHEBI:36208"/>
    </ligand>
</feature>
<comment type="catalytic activity">
    <reaction evidence="4 5">
        <text>shikimate + NADP(+) = 3-dehydroshikimate + NADPH + H(+)</text>
        <dbReference type="Rhea" id="RHEA:17737"/>
        <dbReference type="ChEBI" id="CHEBI:15378"/>
        <dbReference type="ChEBI" id="CHEBI:16630"/>
        <dbReference type="ChEBI" id="CHEBI:36208"/>
        <dbReference type="ChEBI" id="CHEBI:57783"/>
        <dbReference type="ChEBI" id="CHEBI:58349"/>
        <dbReference type="EC" id="1.1.1.25"/>
    </reaction>
</comment>
<feature type="active site" description="Proton acceptor" evidence="5">
    <location>
        <position position="66"/>
    </location>
</feature>
<reference evidence="9 10" key="2">
    <citation type="submission" date="2023-10" db="EMBL/GenBank/DDBJ databases">
        <authorList>
            <person name="Han X.F."/>
        </authorList>
    </citation>
    <scope>NUCLEOTIDE SEQUENCE [LARGE SCALE GENOMIC DNA]</scope>
    <source>
        <strain evidence="9 10">KCTC 39840</strain>
    </source>
</reference>